<dbReference type="Proteomes" id="UP001392437">
    <property type="component" value="Unassembled WGS sequence"/>
</dbReference>
<protein>
    <submittedName>
        <fullName evidence="1">Uncharacterized protein</fullName>
    </submittedName>
</protein>
<accession>A0AAW0R7I5</accession>
<gene>
    <name evidence="1" type="ORF">PG999_002136</name>
</gene>
<proteinExistence type="predicted"/>
<evidence type="ECO:0000313" key="2">
    <source>
        <dbReference type="Proteomes" id="UP001392437"/>
    </source>
</evidence>
<comment type="caution">
    <text evidence="1">The sequence shown here is derived from an EMBL/GenBank/DDBJ whole genome shotgun (WGS) entry which is preliminary data.</text>
</comment>
<evidence type="ECO:0000313" key="1">
    <source>
        <dbReference type="EMBL" id="KAK8129756.1"/>
    </source>
</evidence>
<dbReference type="EMBL" id="JAQQWP010000002">
    <property type="protein sequence ID" value="KAK8129756.1"/>
    <property type="molecule type" value="Genomic_DNA"/>
</dbReference>
<organism evidence="1 2">
    <name type="scientific">Apiospora kogelbergensis</name>
    <dbReference type="NCBI Taxonomy" id="1337665"/>
    <lineage>
        <taxon>Eukaryota</taxon>
        <taxon>Fungi</taxon>
        <taxon>Dikarya</taxon>
        <taxon>Ascomycota</taxon>
        <taxon>Pezizomycotina</taxon>
        <taxon>Sordariomycetes</taxon>
        <taxon>Xylariomycetidae</taxon>
        <taxon>Amphisphaeriales</taxon>
        <taxon>Apiosporaceae</taxon>
        <taxon>Apiospora</taxon>
    </lineage>
</organism>
<sequence length="98" mass="11331">MLTSQRQGARDLQGQRFTTQTAQIQAMPVWEWALVALRFRCSIDQKDRRLTTGLTGSFSDHVRPAPLLMRNRRRLSRSGFQWLQPSMALGLRMDWLAG</sequence>
<keyword evidence="2" id="KW-1185">Reference proteome</keyword>
<reference evidence="1 2" key="1">
    <citation type="submission" date="2023-01" db="EMBL/GenBank/DDBJ databases">
        <title>Analysis of 21 Apiospora genomes using comparative genomics revels a genus with tremendous synthesis potential of carbohydrate active enzymes and secondary metabolites.</title>
        <authorList>
            <person name="Sorensen T."/>
        </authorList>
    </citation>
    <scope>NUCLEOTIDE SEQUENCE [LARGE SCALE GENOMIC DNA]</scope>
    <source>
        <strain evidence="1 2">CBS 117206</strain>
    </source>
</reference>
<name>A0AAW0R7I5_9PEZI</name>
<dbReference type="AlphaFoldDB" id="A0AAW0R7I5"/>